<evidence type="ECO:0000313" key="1">
    <source>
        <dbReference type="EMBL" id="VGM49129.1"/>
    </source>
</evidence>
<accession>A0A486VDC4</accession>
<sequence>MQRIGKGFGFGLPDFPPHIRWQIFGFPLDLVESTDVFQGLGRQFALVGLVQVIELAPGVGHTADFGNAVAEPGLVASVIITDQLAPPVTQEGSGVFACTAGCEVVNSCLQVGKRCGAVGPDVGLVGFLLARGQHADRGFIGMQNTVFQQSISQRIHQRLQLHTTGTHPFGQGGARDFQAGTAEHAFLTVQRQMVGILGHQHLGQQASGGDAFVDHLRWHRCLDQRLAAVAGPFAPDVTFNGGHCCKVSDEAAFCLIQRPYISKTLLTRRISPRGSP</sequence>
<dbReference type="AlphaFoldDB" id="A0A486VDC4"/>
<reference evidence="1" key="1">
    <citation type="submission" date="2019-03" db="EMBL/GenBank/DDBJ databases">
        <authorList>
            <consortium name="Pathogen Informatics"/>
        </authorList>
    </citation>
    <scope>NUCLEOTIDE SEQUENCE</scope>
    <source>
        <strain evidence="1">5012STDY7626356</strain>
    </source>
</reference>
<gene>
    <name evidence="1" type="ORF">SAMEA4873557_05137</name>
</gene>
<protein>
    <submittedName>
        <fullName evidence="1">Uncharacterized protein</fullName>
    </submittedName>
</protein>
<proteinExistence type="predicted"/>
<organism evidence="1">
    <name type="scientific">Klebsiella pneumoniae</name>
    <dbReference type="NCBI Taxonomy" id="573"/>
    <lineage>
        <taxon>Bacteria</taxon>
        <taxon>Pseudomonadati</taxon>
        <taxon>Pseudomonadota</taxon>
        <taxon>Gammaproteobacteria</taxon>
        <taxon>Enterobacterales</taxon>
        <taxon>Enterobacteriaceae</taxon>
        <taxon>Klebsiella/Raoultella group</taxon>
        <taxon>Klebsiella</taxon>
        <taxon>Klebsiella pneumoniae complex</taxon>
    </lineage>
</organism>
<name>A0A486VDC4_KLEPN</name>
<dbReference type="EMBL" id="CAAHDE010000051">
    <property type="protein sequence ID" value="VGM49129.1"/>
    <property type="molecule type" value="Genomic_DNA"/>
</dbReference>